<proteinExistence type="inferred from homology"/>
<dbReference type="STRING" id="29655.A0A0K9PA60"/>
<dbReference type="OMA" id="MIFIDAY"/>
<dbReference type="InterPro" id="IPR051419">
    <property type="entry name" value="Lys/N-term_MeTrsfase_sf"/>
</dbReference>
<accession>A0A0K9PA60</accession>
<dbReference type="GO" id="GO:0032259">
    <property type="term" value="P:methylation"/>
    <property type="evidence" value="ECO:0007669"/>
    <property type="project" value="UniProtKB-KW"/>
</dbReference>
<gene>
    <name evidence="4" type="ORF">ZOSMA_309G00080</name>
</gene>
<dbReference type="OrthoDB" id="411785at2759"/>
<dbReference type="Gene3D" id="3.40.50.150">
    <property type="entry name" value="Vaccinia Virus protein VP39"/>
    <property type="match status" value="1"/>
</dbReference>
<protein>
    <submittedName>
        <fullName evidence="4">S-adenosyl-L-methionine-dependent methyltransferases superfamilyprotein</fullName>
    </submittedName>
</protein>
<dbReference type="InterPro" id="IPR029063">
    <property type="entry name" value="SAM-dependent_MTases_sf"/>
</dbReference>
<dbReference type="AlphaFoldDB" id="A0A0K9PA60"/>
<dbReference type="EMBL" id="LFYR01001010">
    <property type="protein sequence ID" value="KMZ65859.1"/>
    <property type="molecule type" value="Genomic_DNA"/>
</dbReference>
<sequence>MWHRMVRRTSNWSKSLQCRLFSPLSRRYAVEYEGDWSYSSEWWKDHDSDSGKTVFKSHSDVGNGDVSVVAYPSSRPCLEEWETTEKWLQDKYTKAHPEFKDNGGKFSILGYQWRVLRFNDSTRQSTVKVMAAYKNYDSQPGSVYLMQQPHCLAVPYLKSMISIGLSTLASSCYNLLSAVRGDRPLHVLCIGHGGGSIPLFMSTNIPGAIVHSVEIDPVVLSASIGAMGFPSLALGRNRENEEDNDVLWENIDGRLLIFNSDAEEFVQVSKTMYDLVFVDAYDGDDIFSRKLWDPNSPFLKSLGSRVHPEHGTVAINLHGDSDFLSANYVNYQKSGSLPIGKYVSNVSRAYKEEFGSAFALSVPWLCNVTVVACRGFVDGQSTSSSNKKDSIMNTLITGSEFVENAMDMPFSCTEYIYRDFVVFD</sequence>
<keyword evidence="2 4" id="KW-0489">Methyltransferase</keyword>
<evidence type="ECO:0000313" key="5">
    <source>
        <dbReference type="Proteomes" id="UP000036987"/>
    </source>
</evidence>
<comment type="similarity">
    <text evidence="1">Belongs to the methyltransferase superfamily.</text>
</comment>
<evidence type="ECO:0000256" key="1">
    <source>
        <dbReference type="ARBA" id="ARBA00008361"/>
    </source>
</evidence>
<keyword evidence="5" id="KW-1185">Reference proteome</keyword>
<keyword evidence="3 4" id="KW-0808">Transferase</keyword>
<evidence type="ECO:0000256" key="3">
    <source>
        <dbReference type="ARBA" id="ARBA00022679"/>
    </source>
</evidence>
<dbReference type="PANTHER" id="PTHR12176:SF56">
    <property type="entry name" value="OS04G0510700 PROTEIN"/>
    <property type="match status" value="1"/>
</dbReference>
<comment type="caution">
    <text evidence="4">The sequence shown here is derived from an EMBL/GenBank/DDBJ whole genome shotgun (WGS) entry which is preliminary data.</text>
</comment>
<dbReference type="GO" id="GO:0008168">
    <property type="term" value="F:methyltransferase activity"/>
    <property type="evidence" value="ECO:0007669"/>
    <property type="project" value="UniProtKB-KW"/>
</dbReference>
<dbReference type="SUPFAM" id="SSF53335">
    <property type="entry name" value="S-adenosyl-L-methionine-dependent methyltransferases"/>
    <property type="match status" value="1"/>
</dbReference>
<evidence type="ECO:0000256" key="2">
    <source>
        <dbReference type="ARBA" id="ARBA00022603"/>
    </source>
</evidence>
<dbReference type="Proteomes" id="UP000036987">
    <property type="component" value="Unassembled WGS sequence"/>
</dbReference>
<dbReference type="PANTHER" id="PTHR12176">
    <property type="entry name" value="SAM-DEPENDENT METHYLTRANSFERASE SUPERFAMILY PROTEIN"/>
    <property type="match status" value="1"/>
</dbReference>
<evidence type="ECO:0000313" key="4">
    <source>
        <dbReference type="EMBL" id="KMZ65859.1"/>
    </source>
</evidence>
<name>A0A0K9PA60_ZOSMR</name>
<reference evidence="5" key="1">
    <citation type="journal article" date="2016" name="Nature">
        <title>The genome of the seagrass Zostera marina reveals angiosperm adaptation to the sea.</title>
        <authorList>
            <person name="Olsen J.L."/>
            <person name="Rouze P."/>
            <person name="Verhelst B."/>
            <person name="Lin Y.-C."/>
            <person name="Bayer T."/>
            <person name="Collen J."/>
            <person name="Dattolo E."/>
            <person name="De Paoli E."/>
            <person name="Dittami S."/>
            <person name="Maumus F."/>
            <person name="Michel G."/>
            <person name="Kersting A."/>
            <person name="Lauritano C."/>
            <person name="Lohaus R."/>
            <person name="Toepel M."/>
            <person name="Tonon T."/>
            <person name="Vanneste K."/>
            <person name="Amirebrahimi M."/>
            <person name="Brakel J."/>
            <person name="Bostroem C."/>
            <person name="Chovatia M."/>
            <person name="Grimwood J."/>
            <person name="Jenkins J.W."/>
            <person name="Jueterbock A."/>
            <person name="Mraz A."/>
            <person name="Stam W.T."/>
            <person name="Tice H."/>
            <person name="Bornberg-Bauer E."/>
            <person name="Green P.J."/>
            <person name="Pearson G.A."/>
            <person name="Procaccini G."/>
            <person name="Duarte C.M."/>
            <person name="Schmutz J."/>
            <person name="Reusch T.B.H."/>
            <person name="Van de Peer Y."/>
        </authorList>
    </citation>
    <scope>NUCLEOTIDE SEQUENCE [LARGE SCALE GENOMIC DNA]</scope>
    <source>
        <strain evidence="5">cv. Finnish</strain>
    </source>
</reference>
<organism evidence="4 5">
    <name type="scientific">Zostera marina</name>
    <name type="common">Eelgrass</name>
    <dbReference type="NCBI Taxonomy" id="29655"/>
    <lineage>
        <taxon>Eukaryota</taxon>
        <taxon>Viridiplantae</taxon>
        <taxon>Streptophyta</taxon>
        <taxon>Embryophyta</taxon>
        <taxon>Tracheophyta</taxon>
        <taxon>Spermatophyta</taxon>
        <taxon>Magnoliopsida</taxon>
        <taxon>Liliopsida</taxon>
        <taxon>Zosteraceae</taxon>
        <taxon>Zostera</taxon>
    </lineage>
</organism>